<evidence type="ECO:0000313" key="2">
    <source>
        <dbReference type="Proteomes" id="UP000595140"/>
    </source>
</evidence>
<sequence length="203" mass="22079">MRVSICKAAGGGDGLPAAVEQGNVRFGAAPRDLTAAIWFEVGRRQALELHFDDFLRLVAGAEEVAIACSLSVVADSLAGRCAVTATARIGGEGGWVPTAIYCRRSTKESGLMRCSWIGEGARVTGVLMLSEMHRLMKIRICLSRSKRNTGGVDHNEARTEAKGKDNPYLPDLLLLIPLSQLVTGRKKEKLLRVKEEQLFENNE</sequence>
<gene>
    <name evidence="1" type="ORF">CCAM_LOCUS6107</name>
</gene>
<protein>
    <submittedName>
        <fullName evidence="1">Uncharacterized protein</fullName>
    </submittedName>
</protein>
<proteinExistence type="predicted"/>
<dbReference type="AlphaFoldDB" id="A0A484KEI6"/>
<accession>A0A484KEI6</accession>
<keyword evidence="2" id="KW-1185">Reference proteome</keyword>
<dbReference type="EMBL" id="OOIL02000403">
    <property type="protein sequence ID" value="VFQ64331.1"/>
    <property type="molecule type" value="Genomic_DNA"/>
</dbReference>
<dbReference type="Proteomes" id="UP000595140">
    <property type="component" value="Unassembled WGS sequence"/>
</dbReference>
<evidence type="ECO:0000313" key="1">
    <source>
        <dbReference type="EMBL" id="VFQ64331.1"/>
    </source>
</evidence>
<name>A0A484KEI6_9ASTE</name>
<organism evidence="1 2">
    <name type="scientific">Cuscuta campestris</name>
    <dbReference type="NCBI Taxonomy" id="132261"/>
    <lineage>
        <taxon>Eukaryota</taxon>
        <taxon>Viridiplantae</taxon>
        <taxon>Streptophyta</taxon>
        <taxon>Embryophyta</taxon>
        <taxon>Tracheophyta</taxon>
        <taxon>Spermatophyta</taxon>
        <taxon>Magnoliopsida</taxon>
        <taxon>eudicotyledons</taxon>
        <taxon>Gunneridae</taxon>
        <taxon>Pentapetalae</taxon>
        <taxon>asterids</taxon>
        <taxon>lamiids</taxon>
        <taxon>Solanales</taxon>
        <taxon>Convolvulaceae</taxon>
        <taxon>Cuscuteae</taxon>
        <taxon>Cuscuta</taxon>
        <taxon>Cuscuta subgen. Grammica</taxon>
        <taxon>Cuscuta sect. Cleistogrammica</taxon>
    </lineage>
</organism>
<reference evidence="1 2" key="1">
    <citation type="submission" date="2018-04" db="EMBL/GenBank/DDBJ databases">
        <authorList>
            <person name="Vogel A."/>
        </authorList>
    </citation>
    <scope>NUCLEOTIDE SEQUENCE [LARGE SCALE GENOMIC DNA]</scope>
</reference>